<keyword evidence="3" id="KW-1185">Reference proteome</keyword>
<protein>
    <submittedName>
        <fullName evidence="2">Uncharacterized protein</fullName>
    </submittedName>
</protein>
<feature type="transmembrane region" description="Helical" evidence="1">
    <location>
        <begin position="124"/>
        <end position="145"/>
    </location>
</feature>
<feature type="transmembrane region" description="Helical" evidence="1">
    <location>
        <begin position="32"/>
        <end position="48"/>
    </location>
</feature>
<evidence type="ECO:0000313" key="2">
    <source>
        <dbReference type="EMBL" id="GLL04166.1"/>
    </source>
</evidence>
<feature type="transmembrane region" description="Helical" evidence="1">
    <location>
        <begin position="55"/>
        <end position="73"/>
    </location>
</feature>
<sequence length="154" mass="15642">MKLIDLALAAVCTAALAFTAYMLANSWGGTSWLLDTVSGTAVLVLVLLRRRWRPAPAAALATALAAALLARLIDCPQAPGPATALALAALVAWSIPRSAFWIPAAALGVVIATYATAWPDDRGFTAVTVINAVAWAAGLVAGLAIRLAPASPAA</sequence>
<gene>
    <name evidence="2" type="ORF">GCM10017581_059130</name>
</gene>
<keyword evidence="1" id="KW-0472">Membrane</keyword>
<reference evidence="2" key="2">
    <citation type="submission" date="2023-01" db="EMBL/GenBank/DDBJ databases">
        <authorList>
            <person name="Sun Q."/>
            <person name="Evtushenko L."/>
        </authorList>
    </citation>
    <scope>NUCLEOTIDE SEQUENCE</scope>
    <source>
        <strain evidence="2">VKM Ac-1321</strain>
    </source>
</reference>
<keyword evidence="1" id="KW-0812">Transmembrane</keyword>
<dbReference type="Proteomes" id="UP001143480">
    <property type="component" value="Unassembled WGS sequence"/>
</dbReference>
<dbReference type="AlphaFoldDB" id="A0A9W6NPE1"/>
<dbReference type="RefSeq" id="WP_261963705.1">
    <property type="nucleotide sequence ID" value="NZ_BAAAXA010000003.1"/>
</dbReference>
<dbReference type="EMBL" id="BSFP01000042">
    <property type="protein sequence ID" value="GLL04166.1"/>
    <property type="molecule type" value="Genomic_DNA"/>
</dbReference>
<comment type="caution">
    <text evidence="2">The sequence shown here is derived from an EMBL/GenBank/DDBJ whole genome shotgun (WGS) entry which is preliminary data.</text>
</comment>
<proteinExistence type="predicted"/>
<organism evidence="2 3">
    <name type="scientific">Dactylosporangium matsuzakiense</name>
    <dbReference type="NCBI Taxonomy" id="53360"/>
    <lineage>
        <taxon>Bacteria</taxon>
        <taxon>Bacillati</taxon>
        <taxon>Actinomycetota</taxon>
        <taxon>Actinomycetes</taxon>
        <taxon>Micromonosporales</taxon>
        <taxon>Micromonosporaceae</taxon>
        <taxon>Dactylosporangium</taxon>
    </lineage>
</organism>
<accession>A0A9W6NPE1</accession>
<keyword evidence="1" id="KW-1133">Transmembrane helix</keyword>
<evidence type="ECO:0000313" key="3">
    <source>
        <dbReference type="Proteomes" id="UP001143480"/>
    </source>
</evidence>
<name>A0A9W6NPE1_9ACTN</name>
<reference evidence="2" key="1">
    <citation type="journal article" date="2014" name="Int. J. Syst. Evol. Microbiol.">
        <title>Complete genome sequence of Corynebacterium casei LMG S-19264T (=DSM 44701T), isolated from a smear-ripened cheese.</title>
        <authorList>
            <consortium name="US DOE Joint Genome Institute (JGI-PGF)"/>
            <person name="Walter F."/>
            <person name="Albersmeier A."/>
            <person name="Kalinowski J."/>
            <person name="Ruckert C."/>
        </authorList>
    </citation>
    <scope>NUCLEOTIDE SEQUENCE</scope>
    <source>
        <strain evidence="2">VKM Ac-1321</strain>
    </source>
</reference>
<evidence type="ECO:0000256" key="1">
    <source>
        <dbReference type="SAM" id="Phobius"/>
    </source>
</evidence>
<feature type="transmembrane region" description="Helical" evidence="1">
    <location>
        <begin position="100"/>
        <end position="118"/>
    </location>
</feature>